<evidence type="ECO:0000313" key="2">
    <source>
        <dbReference type="EMBL" id="GAA4953132.1"/>
    </source>
</evidence>
<dbReference type="Gene3D" id="3.40.50.150">
    <property type="entry name" value="Vaccinia Virus protein VP39"/>
    <property type="match status" value="1"/>
</dbReference>
<dbReference type="PANTHER" id="PTHR43317:SF3">
    <property type="entry name" value="BLR2883 PROTEIN"/>
    <property type="match status" value="1"/>
</dbReference>
<dbReference type="RefSeq" id="WP_345558390.1">
    <property type="nucleotide sequence ID" value="NZ_BAABIK010000029.1"/>
</dbReference>
<dbReference type="InterPro" id="IPR029063">
    <property type="entry name" value="SAM-dependent_MTases_sf"/>
</dbReference>
<evidence type="ECO:0000256" key="1">
    <source>
        <dbReference type="ARBA" id="ARBA00023115"/>
    </source>
</evidence>
<protein>
    <submittedName>
        <fullName evidence="2">Spermidine synthase</fullName>
    </submittedName>
</protein>
<name>A0ABP9GTI3_9ACTN</name>
<sequence length="246" mass="25773">MDRATAPPAGFGPEPAVVERTVGATGGELVLRRSGDHFEIISNGVFLMDTRDGASEREMVRACLAALPDGGRGAPGARVLIAGLGVGFSVREALDDPRVERVRVVELEPAVVEWHRGPLGDAAGGVLADPRCEVVCADFGAWLAAAAEEAEGAGPWADVVCLDTDNGPDWTVVEGNGRLYEPAALERLRRLLRPGGAVAFWSAMRAPDFAGLLEREFGAVETIEVPARAGEPDVVYLARTGPAPAA</sequence>
<dbReference type="EMBL" id="BAABIK010000029">
    <property type="protein sequence ID" value="GAA4953132.1"/>
    <property type="molecule type" value="Genomic_DNA"/>
</dbReference>
<dbReference type="SUPFAM" id="SSF53335">
    <property type="entry name" value="S-adenosyl-L-methionine-dependent methyltransferases"/>
    <property type="match status" value="1"/>
</dbReference>
<reference evidence="3" key="1">
    <citation type="journal article" date="2019" name="Int. J. Syst. Evol. Microbiol.">
        <title>The Global Catalogue of Microorganisms (GCM) 10K type strain sequencing project: providing services to taxonomists for standard genome sequencing and annotation.</title>
        <authorList>
            <consortium name="The Broad Institute Genomics Platform"/>
            <consortium name="The Broad Institute Genome Sequencing Center for Infectious Disease"/>
            <person name="Wu L."/>
            <person name="Ma J."/>
        </authorList>
    </citation>
    <scope>NUCLEOTIDE SEQUENCE [LARGE SCALE GENOMIC DNA]</scope>
    <source>
        <strain evidence="3">JCM 18123</strain>
    </source>
</reference>
<dbReference type="Proteomes" id="UP001499993">
    <property type="component" value="Unassembled WGS sequence"/>
</dbReference>
<accession>A0ABP9GTI3</accession>
<dbReference type="PANTHER" id="PTHR43317">
    <property type="entry name" value="THERMOSPERMINE SYNTHASE ACAULIS5"/>
    <property type="match status" value="1"/>
</dbReference>
<evidence type="ECO:0000313" key="3">
    <source>
        <dbReference type="Proteomes" id="UP001499993"/>
    </source>
</evidence>
<gene>
    <name evidence="2" type="ORF">GCM10023224_42450</name>
</gene>
<organism evidence="2 3">
    <name type="scientific">Streptomonospora halophila</name>
    <dbReference type="NCBI Taxonomy" id="427369"/>
    <lineage>
        <taxon>Bacteria</taxon>
        <taxon>Bacillati</taxon>
        <taxon>Actinomycetota</taxon>
        <taxon>Actinomycetes</taxon>
        <taxon>Streptosporangiales</taxon>
        <taxon>Nocardiopsidaceae</taxon>
        <taxon>Streptomonospora</taxon>
    </lineage>
</organism>
<keyword evidence="3" id="KW-1185">Reference proteome</keyword>
<keyword evidence="1" id="KW-0620">Polyamine biosynthesis</keyword>
<proteinExistence type="predicted"/>
<dbReference type="Pfam" id="PF01564">
    <property type="entry name" value="Spermine_synth"/>
    <property type="match status" value="1"/>
</dbReference>
<comment type="caution">
    <text evidence="2">The sequence shown here is derived from an EMBL/GenBank/DDBJ whole genome shotgun (WGS) entry which is preliminary data.</text>
</comment>